<dbReference type="SUPFAM" id="SSF47459">
    <property type="entry name" value="HLH, helix-loop-helix DNA-binding domain"/>
    <property type="match status" value="1"/>
</dbReference>
<evidence type="ECO:0000313" key="8">
    <source>
        <dbReference type="EMBL" id="KAL2461976.1"/>
    </source>
</evidence>
<keyword evidence="4" id="KW-0804">Transcription</keyword>
<evidence type="ECO:0000256" key="1">
    <source>
        <dbReference type="ARBA" id="ARBA00004123"/>
    </source>
</evidence>
<dbReference type="InterPro" id="IPR047265">
    <property type="entry name" value="PIF1-like_bHLH"/>
</dbReference>
<dbReference type="PANTHER" id="PTHR45855:SF12">
    <property type="entry name" value="TRANSCRIPTION FACTOR PIF7-LIKE ISOFORM X1"/>
    <property type="match status" value="1"/>
</dbReference>
<dbReference type="SMART" id="SM00353">
    <property type="entry name" value="HLH"/>
    <property type="match status" value="1"/>
</dbReference>
<evidence type="ECO:0000259" key="7">
    <source>
        <dbReference type="PROSITE" id="PS50888"/>
    </source>
</evidence>
<reference evidence="9" key="1">
    <citation type="submission" date="2024-07" db="EMBL/GenBank/DDBJ databases">
        <title>Two chromosome-level genome assemblies of Korean endemic species Abeliophyllum distichum and Forsythia ovata (Oleaceae).</title>
        <authorList>
            <person name="Jang H."/>
        </authorList>
    </citation>
    <scope>NUCLEOTIDE SEQUENCE [LARGE SCALE GENOMIC DNA]</scope>
</reference>
<dbReference type="Pfam" id="PF00010">
    <property type="entry name" value="HLH"/>
    <property type="match status" value="1"/>
</dbReference>
<evidence type="ECO:0000256" key="6">
    <source>
        <dbReference type="SAM" id="MobiDB-lite"/>
    </source>
</evidence>
<gene>
    <name evidence="8" type="ORF">Adt_45396</name>
</gene>
<evidence type="ECO:0000256" key="3">
    <source>
        <dbReference type="ARBA" id="ARBA00023125"/>
    </source>
</evidence>
<protein>
    <submittedName>
        <fullName evidence="8">BHLH domain-containing protein</fullName>
    </submittedName>
</protein>
<dbReference type="FunFam" id="4.10.280.10:FF:000004">
    <property type="entry name" value="Basic helix-loop-helix transcription factor"/>
    <property type="match status" value="1"/>
</dbReference>
<feature type="region of interest" description="Disordered" evidence="6">
    <location>
        <begin position="445"/>
        <end position="465"/>
    </location>
</feature>
<dbReference type="PROSITE" id="PS50888">
    <property type="entry name" value="BHLH"/>
    <property type="match status" value="1"/>
</dbReference>
<feature type="compositionally biased region" description="Polar residues" evidence="6">
    <location>
        <begin position="447"/>
        <end position="465"/>
    </location>
</feature>
<evidence type="ECO:0000256" key="4">
    <source>
        <dbReference type="ARBA" id="ARBA00023163"/>
    </source>
</evidence>
<keyword evidence="9" id="KW-1185">Reference proteome</keyword>
<feature type="region of interest" description="Disordered" evidence="6">
    <location>
        <begin position="227"/>
        <end position="283"/>
    </location>
</feature>
<name>A0ABD1PDJ3_9LAMI</name>
<comment type="caution">
    <text evidence="8">The sequence shown here is derived from an EMBL/GenBank/DDBJ whole genome shotgun (WGS) entry which is preliminary data.</text>
</comment>
<proteinExistence type="predicted"/>
<dbReference type="GO" id="GO:0005634">
    <property type="term" value="C:nucleus"/>
    <property type="evidence" value="ECO:0007669"/>
    <property type="project" value="UniProtKB-SubCell"/>
</dbReference>
<sequence length="465" mass="51743">MNHCIVPKWNQRHQRQEQVEDEEGKTSFDHVQNQQNYHSHVPMSNYEVAELTWKNGQLAMHDLGAMVPSPVRVRTGDTLECIVDQATRDRPNVNVARCNEEEENLKSLAAPWGGKLPESSSGDVQLKRKEANLSTLAASSGGKLRKNTGHKQIEQNETTLLISSMAASSSCHVNPAGLAKKKIRSESEQRYFEEDRGGEGSGCASASATFCRDTDTTMMTWASFEPPQSFKSTRNEDEDSAFHACSEKQDEERGNNWDATRSQSSGRHSRAAAIHNQSERRRRDRINQKMKALQKLVPNASKTDKASMLDEVIAYLKQLQAQVQMMSARSNIPQMMMPLGIQQHLQMSLLARMGMAAGMGMGMLGMNNLARNMPQTLPSYIHSPPLSGAAPPFVPSPPFAVPQTIPPPTPSNTSLPFNDAYCTFLAQQSMNMDFYNKMEALYRQHTNRSTQKPVSSSQTNNVQGE</sequence>
<feature type="compositionally biased region" description="Polar residues" evidence="6">
    <location>
        <begin position="257"/>
        <end position="266"/>
    </location>
</feature>
<keyword evidence="5" id="KW-0539">Nucleus</keyword>
<feature type="compositionally biased region" description="Basic and acidic residues" evidence="6">
    <location>
        <begin position="245"/>
        <end position="255"/>
    </location>
</feature>
<dbReference type="AlphaFoldDB" id="A0ABD1PDJ3"/>
<dbReference type="Gene3D" id="4.10.280.10">
    <property type="entry name" value="Helix-loop-helix DNA-binding domain"/>
    <property type="match status" value="1"/>
</dbReference>
<organism evidence="8 9">
    <name type="scientific">Abeliophyllum distichum</name>
    <dbReference type="NCBI Taxonomy" id="126358"/>
    <lineage>
        <taxon>Eukaryota</taxon>
        <taxon>Viridiplantae</taxon>
        <taxon>Streptophyta</taxon>
        <taxon>Embryophyta</taxon>
        <taxon>Tracheophyta</taxon>
        <taxon>Spermatophyta</taxon>
        <taxon>Magnoliopsida</taxon>
        <taxon>eudicotyledons</taxon>
        <taxon>Gunneridae</taxon>
        <taxon>Pentapetalae</taxon>
        <taxon>asterids</taxon>
        <taxon>lamiids</taxon>
        <taxon>Lamiales</taxon>
        <taxon>Oleaceae</taxon>
        <taxon>Forsythieae</taxon>
        <taxon>Abeliophyllum</taxon>
    </lineage>
</organism>
<dbReference type="CDD" id="cd11445">
    <property type="entry name" value="bHLH_AtPIF_like"/>
    <property type="match status" value="1"/>
</dbReference>
<dbReference type="PANTHER" id="PTHR45855">
    <property type="entry name" value="TRANSCRIPTION FACTOR PIF1-RELATED"/>
    <property type="match status" value="1"/>
</dbReference>
<accession>A0ABD1PDJ3</accession>
<dbReference type="EMBL" id="JBFOLK010000014">
    <property type="protein sequence ID" value="KAL2461976.1"/>
    <property type="molecule type" value="Genomic_DNA"/>
</dbReference>
<evidence type="ECO:0000313" key="9">
    <source>
        <dbReference type="Proteomes" id="UP001604336"/>
    </source>
</evidence>
<comment type="subcellular location">
    <subcellularLocation>
        <location evidence="1">Nucleus</location>
    </subcellularLocation>
</comment>
<dbReference type="GO" id="GO:0003677">
    <property type="term" value="F:DNA binding"/>
    <property type="evidence" value="ECO:0007669"/>
    <property type="project" value="UniProtKB-KW"/>
</dbReference>
<evidence type="ECO:0000256" key="2">
    <source>
        <dbReference type="ARBA" id="ARBA00023015"/>
    </source>
</evidence>
<keyword evidence="3" id="KW-0238">DNA-binding</keyword>
<feature type="domain" description="BHLH" evidence="7">
    <location>
        <begin position="270"/>
        <end position="319"/>
    </location>
</feature>
<dbReference type="Proteomes" id="UP001604336">
    <property type="component" value="Unassembled WGS sequence"/>
</dbReference>
<evidence type="ECO:0000256" key="5">
    <source>
        <dbReference type="ARBA" id="ARBA00023242"/>
    </source>
</evidence>
<dbReference type="InterPro" id="IPR011598">
    <property type="entry name" value="bHLH_dom"/>
</dbReference>
<keyword evidence="2" id="KW-0805">Transcription regulation</keyword>
<dbReference type="InterPro" id="IPR036638">
    <property type="entry name" value="HLH_DNA-bd_sf"/>
</dbReference>
<dbReference type="InterPro" id="IPR031066">
    <property type="entry name" value="bHLH_ALC-like_plant"/>
</dbReference>